<proteinExistence type="inferred from homology"/>
<dbReference type="RefSeq" id="XP_025352427.1">
    <property type="nucleotide sequence ID" value="XM_025499572.1"/>
</dbReference>
<evidence type="ECO:0000313" key="5">
    <source>
        <dbReference type="Proteomes" id="UP000245771"/>
    </source>
</evidence>
<comment type="function">
    <text evidence="1">Plays a role in determining ER morphology.</text>
</comment>
<feature type="region of interest" description="Disordered" evidence="2">
    <location>
        <begin position="151"/>
        <end position="180"/>
    </location>
</feature>
<dbReference type="GO" id="GO:1903373">
    <property type="term" value="P:positive regulation of endoplasmic reticulum tubular network organization"/>
    <property type="evidence" value="ECO:0007669"/>
    <property type="project" value="UniProtKB-UniRule"/>
</dbReference>
<feature type="compositionally biased region" description="Acidic residues" evidence="2">
    <location>
        <begin position="375"/>
        <end position="390"/>
    </location>
</feature>
<feature type="transmembrane region" description="Helical" evidence="1">
    <location>
        <begin position="85"/>
        <end position="105"/>
    </location>
</feature>
<comment type="domain">
    <text evidence="1">The C4-type zinc finger motif is necessary both for its ER three-way tubular junction localization and formation.</text>
</comment>
<dbReference type="FunCoup" id="A0A316V9G2">
    <property type="interactions" value="59"/>
</dbReference>
<dbReference type="GeneID" id="37021353"/>
<reference evidence="4 5" key="1">
    <citation type="journal article" date="2018" name="Mol. Biol. Evol.">
        <title>Broad Genomic Sampling Reveals a Smut Pathogenic Ancestry of the Fungal Clade Ustilaginomycotina.</title>
        <authorList>
            <person name="Kijpornyongpan T."/>
            <person name="Mondo S.J."/>
            <person name="Barry K."/>
            <person name="Sandor L."/>
            <person name="Lee J."/>
            <person name="Lipzen A."/>
            <person name="Pangilinan J."/>
            <person name="LaButti K."/>
            <person name="Hainaut M."/>
            <person name="Henrissat B."/>
            <person name="Grigoriev I.V."/>
            <person name="Spatafora J.W."/>
            <person name="Aime M.C."/>
        </authorList>
    </citation>
    <scope>NUCLEOTIDE SEQUENCE [LARGE SCALE GENOMIC DNA]</scope>
    <source>
        <strain evidence="4 5">MCA 3882</strain>
    </source>
</reference>
<comment type="subcellular location">
    <subcellularLocation>
        <location evidence="1">Endoplasmic reticulum membrane</location>
        <topology evidence="1">Multi-pass membrane protein</topology>
    </subcellularLocation>
</comment>
<keyword evidence="1" id="KW-0863">Zinc-finger</keyword>
<evidence type="ECO:0000256" key="2">
    <source>
        <dbReference type="SAM" id="MobiDB-lite"/>
    </source>
</evidence>
<dbReference type="STRING" id="1280837.A0A316V9G2"/>
<dbReference type="PANTHER" id="PTHR22166:SF12">
    <property type="entry name" value="ENDOPLASMIC RETICULUM JUNCTION FORMATION PROTEIN LUNAPARK"/>
    <property type="match status" value="1"/>
</dbReference>
<dbReference type="Proteomes" id="UP000245771">
    <property type="component" value="Unassembled WGS sequence"/>
</dbReference>
<evidence type="ECO:0000256" key="1">
    <source>
        <dbReference type="RuleBase" id="RU367073"/>
    </source>
</evidence>
<dbReference type="OrthoDB" id="1725934at2759"/>
<dbReference type="GO" id="GO:0008270">
    <property type="term" value="F:zinc ion binding"/>
    <property type="evidence" value="ECO:0007669"/>
    <property type="project" value="UniProtKB-KW"/>
</dbReference>
<dbReference type="EMBL" id="KZ819606">
    <property type="protein sequence ID" value="PWN32125.1"/>
    <property type="molecule type" value="Genomic_DNA"/>
</dbReference>
<keyword evidence="1" id="KW-0862">Zinc</keyword>
<organism evidence="4 5">
    <name type="scientific">Meira miltonrushii</name>
    <dbReference type="NCBI Taxonomy" id="1280837"/>
    <lineage>
        <taxon>Eukaryota</taxon>
        <taxon>Fungi</taxon>
        <taxon>Dikarya</taxon>
        <taxon>Basidiomycota</taxon>
        <taxon>Ustilaginomycotina</taxon>
        <taxon>Exobasidiomycetes</taxon>
        <taxon>Exobasidiales</taxon>
        <taxon>Brachybasidiaceae</taxon>
        <taxon>Meira</taxon>
    </lineage>
</organism>
<keyword evidence="1" id="KW-0479">Metal-binding</keyword>
<feature type="compositionally biased region" description="Basic and acidic residues" evidence="2">
    <location>
        <begin position="399"/>
        <end position="410"/>
    </location>
</feature>
<dbReference type="AlphaFoldDB" id="A0A316V9G2"/>
<dbReference type="GO" id="GO:0071788">
    <property type="term" value="P:endoplasmic reticulum tubular network maintenance"/>
    <property type="evidence" value="ECO:0007669"/>
    <property type="project" value="UniProtKB-UniRule"/>
</dbReference>
<feature type="compositionally biased region" description="Low complexity" evidence="2">
    <location>
        <begin position="313"/>
        <end position="336"/>
    </location>
</feature>
<dbReference type="InParanoid" id="A0A316V9G2"/>
<sequence>MAFFSFLSWFRPWWKTTETDYETVLARLTKDIQNVQTRLIRVNQRERRSSITLTLYAILLWLAYTLFVYFTTTEKRPLMTKSERFHVWLPSVIGLIIIISVRSIVRWWFRRVCTGEEKHLRSLQRARRKKIDEIKQATKFDHLRSLLERYDDTAPNRPGMKRGGSSMDGKQIKQAQQSNTQATRQFQGMKDGKPVNGGTQTGAIPADAQAFSTPVKNVQKTAQGQPVPTIVTTGTGAALPFDTPQQHLRFQKTWLDRVADKILGVETSEQDVGAEQRYALICHVCLTHNGLCPKEDWEEVQYICPRCGTFNSRRPSSVPVTSPWSSSNTPTNRRSSLGAPSPARSLRDLPGSPSTKSILLESASAPSGLGNTSGLEEEDEEADTQEEEESHENNGLNGDKSETEPEEATRRGGKTTARQEKDDSSMLRKRQGVSTLGDESTEPMQID</sequence>
<dbReference type="InterPro" id="IPR040115">
    <property type="entry name" value="Lnp"/>
</dbReference>
<evidence type="ECO:0000259" key="3">
    <source>
        <dbReference type="Pfam" id="PF10058"/>
    </source>
</evidence>
<dbReference type="PANTHER" id="PTHR22166">
    <property type="entry name" value="ENDOPLASMIC RETICULUM JUNCTION FORMATION PROTEIN LUNAPARK"/>
    <property type="match status" value="1"/>
</dbReference>
<protein>
    <recommendedName>
        <fullName evidence="1">Endoplasmic reticulum junction formation protein lunapark</fullName>
    </recommendedName>
</protein>
<keyword evidence="1" id="KW-0256">Endoplasmic reticulum</keyword>
<comment type="similarity">
    <text evidence="1">Belongs to the lunapark family.</text>
</comment>
<keyword evidence="1" id="KW-0472">Membrane</keyword>
<keyword evidence="1" id="KW-0812">Transmembrane</keyword>
<accession>A0A316V9G2</accession>
<feature type="transmembrane region" description="Helical" evidence="1">
    <location>
        <begin position="51"/>
        <end position="70"/>
    </location>
</feature>
<dbReference type="GO" id="GO:0098826">
    <property type="term" value="C:endoplasmic reticulum tubular network membrane"/>
    <property type="evidence" value="ECO:0007669"/>
    <property type="project" value="UniProtKB-UniRule"/>
</dbReference>
<feature type="compositionally biased region" description="Basic and acidic residues" evidence="2">
    <location>
        <begin position="417"/>
        <end position="426"/>
    </location>
</feature>
<keyword evidence="1" id="KW-1133">Transmembrane helix</keyword>
<feature type="domain" description="Lunapark zinc ribbon" evidence="3">
    <location>
        <begin position="254"/>
        <end position="311"/>
    </location>
</feature>
<dbReference type="Pfam" id="PF10058">
    <property type="entry name" value="Zn_ribbon_10"/>
    <property type="match status" value="1"/>
</dbReference>
<feature type="region of interest" description="Disordered" evidence="2">
    <location>
        <begin position="313"/>
        <end position="447"/>
    </location>
</feature>
<evidence type="ECO:0000313" key="4">
    <source>
        <dbReference type="EMBL" id="PWN32125.1"/>
    </source>
</evidence>
<gene>
    <name evidence="4" type="ORF">FA14DRAFT_162375</name>
</gene>
<keyword evidence="5" id="KW-1185">Reference proteome</keyword>
<dbReference type="InterPro" id="IPR019273">
    <property type="entry name" value="Lunapark_Znf"/>
</dbReference>
<name>A0A316V9G2_9BASI</name>